<accession>A0A0H2W9Z7</accession>
<protein>
    <submittedName>
        <fullName evidence="1">Uncharacterized protein</fullName>
    </submittedName>
</protein>
<reference evidence="1 2" key="1">
    <citation type="journal article" date="2004" name="Proc. Natl. Acad. Sci. U.S.A.">
        <title>Structural flexibility in the Burkholderia mallei genome.</title>
        <authorList>
            <person name="Nierman W.C."/>
            <person name="DeShazer D."/>
            <person name="Kim H.S."/>
            <person name="Tettelin H."/>
            <person name="Nelson K.E."/>
            <person name="Feldblyum T."/>
            <person name="Ulrich R.L."/>
            <person name="Ronning C.M."/>
            <person name="Brinkac L.M."/>
            <person name="Daugherty S.C."/>
            <person name="Davidsen T.D."/>
            <person name="Deboy R.T."/>
            <person name="Dimitrov G."/>
            <person name="Dodson R.J."/>
            <person name="Durkin A.S."/>
            <person name="Gwinn M.L."/>
            <person name="Haft D.H."/>
            <person name="Khouri H."/>
            <person name="Kolonay J.F."/>
            <person name="Madupu R."/>
            <person name="Mohammoud Y."/>
            <person name="Nelson W.C."/>
            <person name="Radune D."/>
            <person name="Romero C.M."/>
            <person name="Sarria S."/>
            <person name="Selengut J."/>
            <person name="Shamblin C."/>
            <person name="Sullivan S.A."/>
            <person name="White O."/>
            <person name="Yu Y."/>
            <person name="Zafar N."/>
            <person name="Zhou L."/>
            <person name="Fraser C.M."/>
        </authorList>
    </citation>
    <scope>NUCLEOTIDE SEQUENCE [LARGE SCALE GENOMIC DNA]</scope>
    <source>
        <strain evidence="1 2">ATCC 23344</strain>
    </source>
</reference>
<dbReference type="HOGENOM" id="CLU_1892252_0_0_4"/>
<sequence length="134" mass="14551">MLNRFQHGDVPPERIGADKTTWAALRASCAPAGPATERLAAFRRRPGRIRAGAAHVDARGFVDRTIGNPIDIAGIAYGARSRRPAGLAKTPNVMRSASRRLACPLGRGFREHDADRAPDKAMRTGMIRRISGRL</sequence>
<dbReference type="AlphaFoldDB" id="A0A0H2W9Z7"/>
<proteinExistence type="predicted"/>
<name>A0A0H2W9Z7_BURMA</name>
<dbReference type="PATRIC" id="fig|243160.12.peg.5230"/>
<dbReference type="Proteomes" id="UP000006693">
    <property type="component" value="Chromosome 2"/>
</dbReference>
<gene>
    <name evidence="1" type="ordered locus">BMAA1640</name>
</gene>
<dbReference type="KEGG" id="bma:BMAA1640"/>
<dbReference type="EMBL" id="CP000011">
    <property type="protein sequence ID" value="AAU45948.1"/>
    <property type="molecule type" value="Genomic_DNA"/>
</dbReference>
<evidence type="ECO:0000313" key="2">
    <source>
        <dbReference type="Proteomes" id="UP000006693"/>
    </source>
</evidence>
<keyword evidence="2" id="KW-1185">Reference proteome</keyword>
<organism evidence="1 2">
    <name type="scientific">Burkholderia mallei (strain ATCC 23344)</name>
    <dbReference type="NCBI Taxonomy" id="243160"/>
    <lineage>
        <taxon>Bacteria</taxon>
        <taxon>Pseudomonadati</taxon>
        <taxon>Pseudomonadota</taxon>
        <taxon>Betaproteobacteria</taxon>
        <taxon>Burkholderiales</taxon>
        <taxon>Burkholderiaceae</taxon>
        <taxon>Burkholderia</taxon>
        <taxon>pseudomallei group</taxon>
    </lineage>
</organism>
<evidence type="ECO:0000313" key="1">
    <source>
        <dbReference type="EMBL" id="AAU45948.1"/>
    </source>
</evidence>